<dbReference type="CDD" id="cd04852">
    <property type="entry name" value="Peptidases_S8_3"/>
    <property type="match status" value="1"/>
</dbReference>
<evidence type="ECO:0000256" key="2">
    <source>
        <dbReference type="ARBA" id="ARBA00022512"/>
    </source>
</evidence>
<dbReference type="Pfam" id="PF22352">
    <property type="entry name" value="K319L-like_PKD"/>
    <property type="match status" value="2"/>
</dbReference>
<dbReference type="PROSITE" id="PS50847">
    <property type="entry name" value="GRAM_POS_ANCHORING"/>
    <property type="match status" value="1"/>
</dbReference>
<evidence type="ECO:0000256" key="9">
    <source>
        <dbReference type="PROSITE-ProRule" id="PRU01240"/>
    </source>
</evidence>
<dbReference type="Gene3D" id="2.60.40.10">
    <property type="entry name" value="Immunoglobulins"/>
    <property type="match status" value="3"/>
</dbReference>
<sequence length="1943" mass="208811">MNRTILATAVGVALCGASALHATTSVVDKNTLQAPNFTKEELQQFQNRVERARKPIQNDGLNVLINGQTEKFIDEPDVTGEQVYIVRLKGASVAQKRAQLLSDSTGTHSTLNTAQAKSLSTKQLSAVQSYKTAVLNQQKQVLSTMQGVASGVQMRQQYSEAINGFSVIMTPSEAKRVAELGDVAFVHRSKIKQLHVDAGVDVIEAEKVWAGSTQSGVSAKGEGMVIGILDTGINTDHPSFAATGDDGYTVKNPLGTGVFLGDCEQDASLCNDKLIGVRSYNVINNEFYYADTSIPFNGEDYNGHGSHVASTAVGNTLKDVPLYTYSTEDNGEGEMLYDGMFPELSGVAPHANVIAYQVCWPSSDDGLAGCPEEAILQGIEDAINDGVDVINYSIGGSDSLIYEDPIQMAFLAAREAGISVAAAAGNSGQSCGDECFYSLDNASPWLMNVGASTHDRAIIFESRLTDPTFAAPTEGSEVPEFDYLAGGAVNDTSVTGVIVEAKDYNNVNGLKDQYCGAPYAAGTFENYPNGDPIIDAAGNPMNAIVVCARNDLADPNGVARTDKSDNIKAGGADGFIMWNYSKSDGIVYTAKYSLPTVHISNEDWWGGQTNGFYGLEDWVRNGERGHTITVEATTFDNIRDDEMADWLAPFSSRGPSFYNPTVMAPMVTAPGVDVYAAYADQHPYLANPSNADFAFLSGTSMASPHVAGAMVLMRELHPTWTPAEIQSALMMTAEQTVKMYYLNNASQSEMETGLYRSGSGRINVKDAADTGLVMDESADNFMAANPNNGGELDQLNMPYLFGMSCEPECTWTRTVKATKAGTWKVDHEEVLNWSFDSNKMVKQNGVTISISPKEFTLAEGQEQVITVSAKVTASQDRLTNAEVELVSQLNITEVTDNAPSIHWPMAFKYEHGTLPFMLTANMHNDKGSKVFEGIDVSAASSPTAVVFEPIKAEKFQVTLPKDDDYIYPWAINMDETDPAYARELRLDEATKQHWITVPENSKRLIVEMQGVIESPFLDKLDKANPIIYLGKDLNNDGEIQMFDEIMCVSNHVVLENYCDIANPEAGEYWAVIYNQRASNSYPELIETVEYSVGVVADNVAGNVSASFDGNSVDANMTLDWDMPAMQEGDVYYSALEVGTSADNTANIGTVPLNLVRKVDTVSLEVGESEVTEKTAAKPGERVPYTIATLANNTGFDRQFTFSTVIPEGLSFSKEDVLLSNQGIVDVSIEDGVLTITGTQLDTSNKEAKYNITTNITDEMCRTPDLGGSNPGGYINLSDFGIGPSFGSFNDNGSIEYHRGTTVPMYTLFGGQYDNFHLYDNGKDLNHNAKALGIRGNGNVDLWGGTRASLENIFTMYRTYDNGQETHLAVEASATSGISLAATGSGWGVIEWDDAKSYQNVGNFRNPVWEATLNDSYDFELIFNAQTRYGDNEHELYMAYDNLDFGDTQGLGLAAVQGFKGYVYTYGPVSGALLADIYSQNDLKEKTQDGLVVCYDYEGPESSQFELTVWATVEAGTYGQTIDWQTDVTLEGEGNKALVHQLSIPGHISLDAISDQVTQEETPISGIKVNYQDTRNTKNIITVTGEHVTGTVSGNESGAEITLTPDADFAGSTEVTVTVADIESPADAASTTFTLTVEGVSDAPQAMVATEQMVVTEGDVVTLDASSSTDADGDELTFSWSGPGTIADSNSAMTTVSGLSAGEHTFTVTVSDGENESQATVVVSVVTTESRLVIADISDVTIDEDTTTEVEVSFEDLLGSDTMITAMADNAAIEVMGHESGSMLKVAPHANFNGAIEVTVMVAYKADPSAVAQTTFMVNVTAINDAPVVELAQEHIFVREDQVPTLSASASDLDGDSLTYSWSGPGTLSTPNAASTQVSDLAAGEYVFTVTVSDGSTSVDKSMQVSVTEAPDAGEDGDDDSSSGSLAWLTLIMAGFAGLRRRKR</sequence>
<evidence type="ECO:0000259" key="12">
    <source>
        <dbReference type="PROSITE" id="PS50847"/>
    </source>
</evidence>
<reference evidence="13 14" key="1">
    <citation type="submission" date="2023-08" db="EMBL/GenBank/DDBJ databases">
        <title>Pseudoalteromonas haloplanktis LL1 genome.</title>
        <authorList>
            <person name="Wu S."/>
        </authorList>
    </citation>
    <scope>NUCLEOTIDE SEQUENCE [LARGE SCALE GENOMIC DNA]</scope>
    <source>
        <strain evidence="13 14">LL1</strain>
    </source>
</reference>
<dbReference type="InterPro" id="IPR023827">
    <property type="entry name" value="Peptidase_S8_Asp-AS"/>
</dbReference>
<dbReference type="InterPro" id="IPR010259">
    <property type="entry name" value="S8pro/Inhibitor_I9"/>
</dbReference>
<dbReference type="Pfam" id="PF05922">
    <property type="entry name" value="Inhibitor_I9"/>
    <property type="match status" value="1"/>
</dbReference>
<dbReference type="InterPro" id="IPR036852">
    <property type="entry name" value="Peptidase_S8/S53_dom_sf"/>
</dbReference>
<dbReference type="InterPro" id="IPR000209">
    <property type="entry name" value="Peptidase_S8/S53_dom"/>
</dbReference>
<dbReference type="InterPro" id="IPR023828">
    <property type="entry name" value="Peptidase_S8_Ser-AS"/>
</dbReference>
<evidence type="ECO:0000256" key="4">
    <source>
        <dbReference type="ARBA" id="ARBA00022670"/>
    </source>
</evidence>
<dbReference type="InterPro" id="IPR037045">
    <property type="entry name" value="S8pro/Inhibitor_I9_sf"/>
</dbReference>
<evidence type="ECO:0000256" key="11">
    <source>
        <dbReference type="SAM" id="SignalP"/>
    </source>
</evidence>
<dbReference type="PANTHER" id="PTHR10795">
    <property type="entry name" value="PROPROTEIN CONVERTASE SUBTILISIN/KEXIN"/>
    <property type="match status" value="1"/>
</dbReference>
<organism evidence="13 14">
    <name type="scientific">Pseudoalteromonas haloplanktis</name>
    <name type="common">Alteromonas haloplanktis</name>
    <dbReference type="NCBI Taxonomy" id="228"/>
    <lineage>
        <taxon>Bacteria</taxon>
        <taxon>Pseudomonadati</taxon>
        <taxon>Pseudomonadota</taxon>
        <taxon>Gammaproteobacteria</taxon>
        <taxon>Alteromonadales</taxon>
        <taxon>Pseudoalteromonadaceae</taxon>
        <taxon>Pseudoalteromonas</taxon>
    </lineage>
</organism>
<dbReference type="InterPro" id="IPR035986">
    <property type="entry name" value="PKD_dom_sf"/>
</dbReference>
<dbReference type="InterPro" id="IPR019931">
    <property type="entry name" value="LPXTG_anchor"/>
</dbReference>
<evidence type="ECO:0000256" key="6">
    <source>
        <dbReference type="ARBA" id="ARBA00022825"/>
    </source>
</evidence>
<keyword evidence="11" id="KW-0732">Signal</keyword>
<dbReference type="InterPro" id="IPR022409">
    <property type="entry name" value="PKD/Chitinase_dom"/>
</dbReference>
<keyword evidence="6 9" id="KW-0720">Serine protease</keyword>
<dbReference type="CDD" id="cd00146">
    <property type="entry name" value="PKD"/>
    <property type="match status" value="2"/>
</dbReference>
<dbReference type="RefSeq" id="WP_309039448.1">
    <property type="nucleotide sequence ID" value="NZ_JAVIFY010000013.1"/>
</dbReference>
<comment type="similarity">
    <text evidence="1 9 10">Belongs to the peptidase S8 family.</text>
</comment>
<dbReference type="PROSITE" id="PS51892">
    <property type="entry name" value="SUBTILASE"/>
    <property type="match status" value="1"/>
</dbReference>
<dbReference type="InterPro" id="IPR045051">
    <property type="entry name" value="SBT"/>
</dbReference>
<dbReference type="InterPro" id="IPR034197">
    <property type="entry name" value="Peptidases_S8_3"/>
</dbReference>
<proteinExistence type="inferred from homology"/>
<dbReference type="InterPro" id="IPR015500">
    <property type="entry name" value="Peptidase_S8_subtilisin-rel"/>
</dbReference>
<feature type="chain" id="PRO_5045606560" evidence="11">
    <location>
        <begin position="23"/>
        <end position="1943"/>
    </location>
</feature>
<evidence type="ECO:0000256" key="10">
    <source>
        <dbReference type="RuleBase" id="RU003355"/>
    </source>
</evidence>
<dbReference type="InterPro" id="IPR020008">
    <property type="entry name" value="GlyGly_CTERM"/>
</dbReference>
<keyword evidence="4 9" id="KW-0645">Protease</keyword>
<dbReference type="InterPro" id="IPR022398">
    <property type="entry name" value="Peptidase_S8_His-AS"/>
</dbReference>
<gene>
    <name evidence="13" type="ORF">RC083_16630</name>
</gene>
<evidence type="ECO:0000256" key="8">
    <source>
        <dbReference type="ARBA" id="ARBA00023180"/>
    </source>
</evidence>
<dbReference type="Gene3D" id="3.50.30.30">
    <property type="match status" value="1"/>
</dbReference>
<keyword evidence="14" id="KW-1185">Reference proteome</keyword>
<feature type="domain" description="Gram-positive cocci surface proteins LPxTG" evidence="12">
    <location>
        <begin position="1909"/>
        <end position="1943"/>
    </location>
</feature>
<evidence type="ECO:0000313" key="13">
    <source>
        <dbReference type="EMBL" id="MDQ9093204.1"/>
    </source>
</evidence>
<dbReference type="PROSITE" id="PS00137">
    <property type="entry name" value="SUBTILASE_HIS"/>
    <property type="match status" value="1"/>
</dbReference>
<evidence type="ECO:0000256" key="3">
    <source>
        <dbReference type="ARBA" id="ARBA00022525"/>
    </source>
</evidence>
<dbReference type="CDD" id="cd02120">
    <property type="entry name" value="PA_subtilisin_like"/>
    <property type="match status" value="1"/>
</dbReference>
<dbReference type="Gene3D" id="3.40.50.200">
    <property type="entry name" value="Peptidase S8/S53 domain"/>
    <property type="match status" value="1"/>
</dbReference>
<dbReference type="Proteomes" id="UP001226574">
    <property type="component" value="Unassembled WGS sequence"/>
</dbReference>
<protein>
    <submittedName>
        <fullName evidence="13">S8 family serine peptidase</fullName>
    </submittedName>
</protein>
<dbReference type="PRINTS" id="PR00723">
    <property type="entry name" value="SUBTILISIN"/>
</dbReference>
<dbReference type="EMBL" id="JAVIFY010000013">
    <property type="protein sequence ID" value="MDQ9093204.1"/>
    <property type="molecule type" value="Genomic_DNA"/>
</dbReference>
<dbReference type="SUPFAM" id="SSF52743">
    <property type="entry name" value="Subtilisin-like"/>
    <property type="match status" value="1"/>
</dbReference>
<feature type="active site" description="Charge relay system" evidence="9">
    <location>
        <position position="700"/>
    </location>
</feature>
<feature type="signal peptide" evidence="11">
    <location>
        <begin position="1"/>
        <end position="22"/>
    </location>
</feature>
<keyword evidence="2" id="KW-0134">Cell wall</keyword>
<evidence type="ECO:0000313" key="14">
    <source>
        <dbReference type="Proteomes" id="UP001226574"/>
    </source>
</evidence>
<keyword evidence="5 9" id="KW-0378">Hydrolase</keyword>
<comment type="caution">
    <text evidence="13">The sequence shown here is derived from an EMBL/GenBank/DDBJ whole genome shotgun (WGS) entry which is preliminary data.</text>
</comment>
<dbReference type="PROSITE" id="PS00138">
    <property type="entry name" value="SUBTILASE_SER"/>
    <property type="match status" value="1"/>
</dbReference>
<accession>A0ABU1BH04</accession>
<evidence type="ECO:0000256" key="5">
    <source>
        <dbReference type="ARBA" id="ARBA00022801"/>
    </source>
</evidence>
<dbReference type="SMART" id="SM00089">
    <property type="entry name" value="PKD"/>
    <property type="match status" value="2"/>
</dbReference>
<keyword evidence="7" id="KW-0572">Peptidoglycan-anchor</keyword>
<dbReference type="InterPro" id="IPR013783">
    <property type="entry name" value="Ig-like_fold"/>
</dbReference>
<keyword evidence="3" id="KW-0964">Secreted</keyword>
<name>A0ABU1BH04_PSEHA</name>
<dbReference type="NCBIfam" id="TIGR03501">
    <property type="entry name" value="GlyGly_CTERM"/>
    <property type="match status" value="1"/>
</dbReference>
<evidence type="ECO:0000256" key="7">
    <source>
        <dbReference type="ARBA" id="ARBA00023088"/>
    </source>
</evidence>
<dbReference type="Pfam" id="PF00082">
    <property type="entry name" value="Peptidase_S8"/>
    <property type="match status" value="1"/>
</dbReference>
<keyword evidence="8" id="KW-0325">Glycoprotein</keyword>
<feature type="active site" description="Charge relay system" evidence="9">
    <location>
        <position position="304"/>
    </location>
</feature>
<dbReference type="Gene3D" id="3.30.70.80">
    <property type="entry name" value="Peptidase S8 propeptide/proteinase inhibitor I9"/>
    <property type="match status" value="1"/>
</dbReference>
<dbReference type="SUPFAM" id="SSF49299">
    <property type="entry name" value="PKD domain"/>
    <property type="match status" value="2"/>
</dbReference>
<evidence type="ECO:0000256" key="1">
    <source>
        <dbReference type="ARBA" id="ARBA00011073"/>
    </source>
</evidence>
<feature type="active site" description="Charge relay system" evidence="9">
    <location>
        <position position="230"/>
    </location>
</feature>
<dbReference type="PROSITE" id="PS00136">
    <property type="entry name" value="SUBTILASE_ASP"/>
    <property type="match status" value="1"/>
</dbReference>